<evidence type="ECO:0000256" key="3">
    <source>
        <dbReference type="ARBA" id="ARBA00023152"/>
    </source>
</evidence>
<evidence type="ECO:0000256" key="1">
    <source>
        <dbReference type="ARBA" id="ARBA00006717"/>
    </source>
</evidence>
<protein>
    <recommendedName>
        <fullName evidence="2">phosphoglycerate mutase (2,3-diphosphoglycerate-dependent)</fullName>
        <ecNumber evidence="2">5.4.2.11</ecNumber>
    </recommendedName>
</protein>
<proteinExistence type="inferred from homology"/>
<dbReference type="InterPro" id="IPR029033">
    <property type="entry name" value="His_PPase_superfam"/>
</dbReference>
<dbReference type="Gene3D" id="3.40.50.1240">
    <property type="entry name" value="Phosphoglycerate mutase-like"/>
    <property type="match status" value="1"/>
</dbReference>
<dbReference type="SUPFAM" id="SSF53254">
    <property type="entry name" value="Phosphoglycerate mutase-like"/>
    <property type="match status" value="1"/>
</dbReference>
<dbReference type="Proteomes" id="UP000583800">
    <property type="component" value="Unassembled WGS sequence"/>
</dbReference>
<dbReference type="AlphaFoldDB" id="A0A7X0EWG7"/>
<evidence type="ECO:0000256" key="2">
    <source>
        <dbReference type="ARBA" id="ARBA00012028"/>
    </source>
</evidence>
<sequence>MGVRLVYETHSVAVDNEEGVATGWLPGELSRAGRELAVELGVRRWDVDVVYASDLRRAVQTAEIAFGAGAVGGGGGTGGGGSRGTREVRLDARLRECDYGVYNGRPVREVAWLRRRYVDEPWPGGQSYRDVVAATAAFLEDVRAEWQGRTVLVIAHSANRWALQHLLDGVPLEELVDAPFAWRPGWEFELA</sequence>
<keyword evidence="4 6" id="KW-0413">Isomerase</keyword>
<evidence type="ECO:0000313" key="6">
    <source>
        <dbReference type="EMBL" id="MBB6344314.1"/>
    </source>
</evidence>
<reference evidence="6 7" key="1">
    <citation type="submission" date="2020-08" db="EMBL/GenBank/DDBJ databases">
        <title>Sequencing the genomes of 1000 actinobacteria strains.</title>
        <authorList>
            <person name="Klenk H.-P."/>
        </authorList>
    </citation>
    <scope>NUCLEOTIDE SEQUENCE [LARGE SCALE GENOMIC DNA]</scope>
    <source>
        <strain evidence="6 7">DSM 45913</strain>
    </source>
</reference>
<dbReference type="EMBL" id="JACHJB010000001">
    <property type="protein sequence ID" value="MBB6344314.1"/>
    <property type="molecule type" value="Genomic_DNA"/>
</dbReference>
<evidence type="ECO:0000256" key="5">
    <source>
        <dbReference type="PIRSR" id="PIRSR613078-2"/>
    </source>
</evidence>
<dbReference type="GO" id="GO:0004619">
    <property type="term" value="F:phosphoglycerate mutase activity"/>
    <property type="evidence" value="ECO:0007669"/>
    <property type="project" value="UniProtKB-EC"/>
</dbReference>
<feature type="binding site" evidence="5">
    <location>
        <begin position="22"/>
        <end position="23"/>
    </location>
    <ligand>
        <name>substrate</name>
    </ligand>
</feature>
<dbReference type="PANTHER" id="PTHR11931">
    <property type="entry name" value="PHOSPHOGLYCERATE MUTASE"/>
    <property type="match status" value="1"/>
</dbReference>
<keyword evidence="6" id="KW-0378">Hydrolase</keyword>
<dbReference type="InterPro" id="IPR013078">
    <property type="entry name" value="His_Pase_superF_clade-1"/>
</dbReference>
<keyword evidence="7" id="KW-1185">Reference proteome</keyword>
<gene>
    <name evidence="6" type="ORF">FHU36_000823</name>
</gene>
<evidence type="ECO:0000313" key="7">
    <source>
        <dbReference type="Proteomes" id="UP000583800"/>
    </source>
</evidence>
<feature type="binding site" evidence="5">
    <location>
        <position position="57"/>
    </location>
    <ligand>
        <name>substrate</name>
    </ligand>
</feature>
<dbReference type="InterPro" id="IPR005952">
    <property type="entry name" value="Phosphogly_mut1"/>
</dbReference>
<organism evidence="6 7">
    <name type="scientific">Nonomuraea muscovyensis</name>
    <dbReference type="NCBI Taxonomy" id="1124761"/>
    <lineage>
        <taxon>Bacteria</taxon>
        <taxon>Bacillati</taxon>
        <taxon>Actinomycetota</taxon>
        <taxon>Actinomycetes</taxon>
        <taxon>Streptosporangiales</taxon>
        <taxon>Streptosporangiaceae</taxon>
        <taxon>Nonomuraea</taxon>
    </lineage>
</organism>
<dbReference type="GO" id="GO:0016787">
    <property type="term" value="F:hydrolase activity"/>
    <property type="evidence" value="ECO:0007669"/>
    <property type="project" value="UniProtKB-KW"/>
</dbReference>
<keyword evidence="3" id="KW-0324">Glycolysis</keyword>
<name>A0A7X0EWG7_9ACTN</name>
<dbReference type="GO" id="GO:0006096">
    <property type="term" value="P:glycolytic process"/>
    <property type="evidence" value="ECO:0007669"/>
    <property type="project" value="UniProtKB-KW"/>
</dbReference>
<dbReference type="CDD" id="cd07067">
    <property type="entry name" value="HP_PGM_like"/>
    <property type="match status" value="1"/>
</dbReference>
<evidence type="ECO:0000256" key="4">
    <source>
        <dbReference type="ARBA" id="ARBA00023235"/>
    </source>
</evidence>
<dbReference type="Pfam" id="PF00300">
    <property type="entry name" value="His_Phos_1"/>
    <property type="match status" value="1"/>
</dbReference>
<dbReference type="EC" id="5.4.2.11" evidence="2"/>
<accession>A0A7X0EWG7</accession>
<comment type="caution">
    <text evidence="6">The sequence shown here is derived from an EMBL/GenBank/DDBJ whole genome shotgun (WGS) entry which is preliminary data.</text>
</comment>
<dbReference type="RefSeq" id="WP_185082457.1">
    <property type="nucleotide sequence ID" value="NZ_JACHJB010000001.1"/>
</dbReference>
<comment type="similarity">
    <text evidence="1">Belongs to the phosphoglycerate mutase family. BPG-dependent PGAM subfamily.</text>
</comment>